<evidence type="ECO:0000256" key="2">
    <source>
        <dbReference type="ARBA" id="ARBA00022763"/>
    </source>
</evidence>
<evidence type="ECO:0000313" key="9">
    <source>
        <dbReference type="EMBL" id="RTR18652.1"/>
    </source>
</evidence>
<name>A0A3S0K3D2_9PROT</name>
<comment type="caution">
    <text evidence="9">The sequence shown here is derived from an EMBL/GenBank/DDBJ whole genome shotgun (WGS) entry which is preliminary data.</text>
</comment>
<dbReference type="NCBIfam" id="NF007621">
    <property type="entry name" value="PRK10276.1"/>
    <property type="match status" value="1"/>
</dbReference>
<dbReference type="Proteomes" id="UP000277007">
    <property type="component" value="Unassembled WGS sequence"/>
</dbReference>
<comment type="similarity">
    <text evidence="1 7">Belongs to the peptidase S24 family.</text>
</comment>
<protein>
    <submittedName>
        <fullName evidence="9">Translesion error-prone DNA polymerase V autoproteolytic subunit</fullName>
    </submittedName>
</protein>
<proteinExistence type="inferred from homology"/>
<dbReference type="AlphaFoldDB" id="A0A3S0K3D2"/>
<gene>
    <name evidence="9" type="ORF">EJ903_15570</name>
</gene>
<keyword evidence="3 7" id="KW-0378">Hydrolase</keyword>
<dbReference type="PRINTS" id="PR00726">
    <property type="entry name" value="LEXASERPTASE"/>
</dbReference>
<dbReference type="GO" id="GO:0009432">
    <property type="term" value="P:SOS response"/>
    <property type="evidence" value="ECO:0007669"/>
    <property type="project" value="UniProtKB-KW"/>
</dbReference>
<dbReference type="PANTHER" id="PTHR33516">
    <property type="entry name" value="LEXA REPRESSOR"/>
    <property type="match status" value="1"/>
</dbReference>
<dbReference type="GO" id="GO:0006355">
    <property type="term" value="P:regulation of DNA-templated transcription"/>
    <property type="evidence" value="ECO:0007669"/>
    <property type="project" value="InterPro"/>
</dbReference>
<dbReference type="EMBL" id="RXMA01000014">
    <property type="protein sequence ID" value="RTR18652.1"/>
    <property type="molecule type" value="Genomic_DNA"/>
</dbReference>
<accession>A0A3S0K3D2</accession>
<organism evidence="9 10">
    <name type="scientific">Azospirillum griseum</name>
    <dbReference type="NCBI Taxonomy" id="2496639"/>
    <lineage>
        <taxon>Bacteria</taxon>
        <taxon>Pseudomonadati</taxon>
        <taxon>Pseudomonadota</taxon>
        <taxon>Alphaproteobacteria</taxon>
        <taxon>Rhodospirillales</taxon>
        <taxon>Azospirillaceae</taxon>
        <taxon>Azospirillum</taxon>
    </lineage>
</organism>
<dbReference type="OrthoDB" id="9802364at2"/>
<evidence type="ECO:0000256" key="4">
    <source>
        <dbReference type="ARBA" id="ARBA00022813"/>
    </source>
</evidence>
<dbReference type="InterPro" id="IPR006197">
    <property type="entry name" value="Peptidase_S24_LexA"/>
</dbReference>
<keyword evidence="4 7" id="KW-0068">Autocatalytic cleavage</keyword>
<dbReference type="InterPro" id="IPR036286">
    <property type="entry name" value="LexA/Signal_pep-like_sf"/>
</dbReference>
<keyword evidence="2" id="KW-0227">DNA damage</keyword>
<dbReference type="GO" id="GO:0016787">
    <property type="term" value="F:hydrolase activity"/>
    <property type="evidence" value="ECO:0007669"/>
    <property type="project" value="UniProtKB-KW"/>
</dbReference>
<evidence type="ECO:0000256" key="7">
    <source>
        <dbReference type="RuleBase" id="RU003991"/>
    </source>
</evidence>
<dbReference type="Gene3D" id="2.10.109.10">
    <property type="entry name" value="Umud Fragment, subunit A"/>
    <property type="match status" value="1"/>
</dbReference>
<evidence type="ECO:0000256" key="3">
    <source>
        <dbReference type="ARBA" id="ARBA00022801"/>
    </source>
</evidence>
<dbReference type="InterPro" id="IPR039418">
    <property type="entry name" value="LexA-like"/>
</dbReference>
<feature type="domain" description="Peptidase S24/S26A/S26B/S26C" evidence="8">
    <location>
        <begin position="18"/>
        <end position="130"/>
    </location>
</feature>
<dbReference type="InterPro" id="IPR015927">
    <property type="entry name" value="Peptidase_S24_S26A/B/C"/>
</dbReference>
<dbReference type="Pfam" id="PF00717">
    <property type="entry name" value="Peptidase_S24"/>
    <property type="match status" value="1"/>
</dbReference>
<dbReference type="SUPFAM" id="SSF51306">
    <property type="entry name" value="LexA/Signal peptidase"/>
    <property type="match status" value="1"/>
</dbReference>
<dbReference type="PANTHER" id="PTHR33516:SF2">
    <property type="entry name" value="LEXA REPRESSOR-RELATED"/>
    <property type="match status" value="1"/>
</dbReference>
<evidence type="ECO:0000313" key="10">
    <source>
        <dbReference type="Proteomes" id="UP000277007"/>
    </source>
</evidence>
<keyword evidence="5" id="KW-0234">DNA repair</keyword>
<evidence type="ECO:0000259" key="8">
    <source>
        <dbReference type="Pfam" id="PF00717"/>
    </source>
</evidence>
<keyword evidence="6" id="KW-0742">SOS response</keyword>
<dbReference type="GO" id="GO:0006281">
    <property type="term" value="P:DNA repair"/>
    <property type="evidence" value="ECO:0007669"/>
    <property type="project" value="UniProtKB-KW"/>
</dbReference>
<dbReference type="InterPro" id="IPR050077">
    <property type="entry name" value="LexA_repressor"/>
</dbReference>
<evidence type="ECO:0000256" key="5">
    <source>
        <dbReference type="ARBA" id="ARBA00023204"/>
    </source>
</evidence>
<sequence length="139" mass="14943">MELRALQPCVIVAVEAVVSAGFPSPAGDYAEGRIDLTDTLVPHPSASFTLRISGHSMTGAGIHDGDLAIVDRSLTARHDDVVVAAVDGELLCKRLVIQRGRTRLAPDCDDRAYTAIDVTDHPGFAIWGVVTATIRFHRR</sequence>
<dbReference type="RefSeq" id="WP_126617046.1">
    <property type="nucleotide sequence ID" value="NZ_JBHUCY010000009.1"/>
</dbReference>
<dbReference type="CDD" id="cd06529">
    <property type="entry name" value="S24_LexA-like"/>
    <property type="match status" value="1"/>
</dbReference>
<evidence type="ECO:0000256" key="6">
    <source>
        <dbReference type="ARBA" id="ARBA00023236"/>
    </source>
</evidence>
<keyword evidence="10" id="KW-1185">Reference proteome</keyword>
<evidence type="ECO:0000256" key="1">
    <source>
        <dbReference type="ARBA" id="ARBA00007484"/>
    </source>
</evidence>
<reference evidence="9 10" key="1">
    <citation type="submission" date="2018-12" db="EMBL/GenBank/DDBJ databases">
        <authorList>
            <person name="Yang Y."/>
        </authorList>
    </citation>
    <scope>NUCLEOTIDE SEQUENCE [LARGE SCALE GENOMIC DNA]</scope>
    <source>
        <strain evidence="9 10">L-25-5w-1</strain>
    </source>
</reference>
<dbReference type="GO" id="GO:0003677">
    <property type="term" value="F:DNA binding"/>
    <property type="evidence" value="ECO:0007669"/>
    <property type="project" value="InterPro"/>
</dbReference>